<feature type="transmembrane region" description="Helical" evidence="6">
    <location>
        <begin position="213"/>
        <end position="231"/>
    </location>
</feature>
<dbReference type="Pfam" id="PF00635">
    <property type="entry name" value="Motile_Sperm"/>
    <property type="match status" value="1"/>
</dbReference>
<keyword evidence="9" id="KW-1185">Reference proteome</keyword>
<dbReference type="SUPFAM" id="SSF49354">
    <property type="entry name" value="PapD-like"/>
    <property type="match status" value="1"/>
</dbReference>
<feature type="domain" description="MSP" evidence="7">
    <location>
        <begin position="57"/>
        <end position="145"/>
    </location>
</feature>
<protein>
    <submittedName>
        <fullName evidence="8">Motile sperm domain containing 1-like</fullName>
    </submittedName>
</protein>
<evidence type="ECO:0000256" key="3">
    <source>
        <dbReference type="ARBA" id="ARBA00022989"/>
    </source>
</evidence>
<dbReference type="EMBL" id="MNPL01002878">
    <property type="protein sequence ID" value="OQR77915.1"/>
    <property type="molecule type" value="Genomic_DNA"/>
</dbReference>
<evidence type="ECO:0000256" key="4">
    <source>
        <dbReference type="ARBA" id="ARBA00023136"/>
    </source>
</evidence>
<dbReference type="InParanoid" id="A0A1V9XWN6"/>
<evidence type="ECO:0000256" key="1">
    <source>
        <dbReference type="ARBA" id="ARBA00004141"/>
    </source>
</evidence>
<dbReference type="OrthoDB" id="10022288at2759"/>
<feature type="region of interest" description="Disordered" evidence="5">
    <location>
        <begin position="1"/>
        <end position="27"/>
    </location>
</feature>
<keyword evidence="4 6" id="KW-0472">Membrane</keyword>
<dbReference type="InterPro" id="IPR039283">
    <property type="entry name" value="MOSPD1/3"/>
</dbReference>
<gene>
    <name evidence="8" type="ORF">BIW11_06755</name>
</gene>
<proteinExistence type="predicted"/>
<comment type="subcellular location">
    <subcellularLocation>
        <location evidence="1">Membrane</location>
        <topology evidence="1">Multi-pass membrane protein</topology>
    </subcellularLocation>
</comment>
<keyword evidence="2 6" id="KW-0812">Transmembrane</keyword>
<keyword evidence="3 6" id="KW-1133">Transmembrane helix</keyword>
<dbReference type="AlphaFoldDB" id="A0A1V9XWN6"/>
<feature type="transmembrane region" description="Helical" evidence="6">
    <location>
        <begin position="243"/>
        <end position="270"/>
    </location>
</feature>
<reference evidence="8 9" key="1">
    <citation type="journal article" date="2017" name="Gigascience">
        <title>Draft genome of the honey bee ectoparasitic mite, Tropilaelaps mercedesae, is shaped by the parasitic life history.</title>
        <authorList>
            <person name="Dong X."/>
            <person name="Armstrong S.D."/>
            <person name="Xia D."/>
            <person name="Makepeace B.L."/>
            <person name="Darby A.C."/>
            <person name="Kadowaki T."/>
        </authorList>
    </citation>
    <scope>NUCLEOTIDE SEQUENCE [LARGE SCALE GENOMIC DNA]</scope>
    <source>
        <strain evidence="8">Wuxi-XJTLU</strain>
    </source>
</reference>
<evidence type="ECO:0000313" key="8">
    <source>
        <dbReference type="EMBL" id="OQR77915.1"/>
    </source>
</evidence>
<name>A0A1V9XWN6_9ACAR</name>
<evidence type="ECO:0000256" key="2">
    <source>
        <dbReference type="ARBA" id="ARBA00022692"/>
    </source>
</evidence>
<organism evidence="8 9">
    <name type="scientific">Tropilaelaps mercedesae</name>
    <dbReference type="NCBI Taxonomy" id="418985"/>
    <lineage>
        <taxon>Eukaryota</taxon>
        <taxon>Metazoa</taxon>
        <taxon>Ecdysozoa</taxon>
        <taxon>Arthropoda</taxon>
        <taxon>Chelicerata</taxon>
        <taxon>Arachnida</taxon>
        <taxon>Acari</taxon>
        <taxon>Parasitiformes</taxon>
        <taxon>Mesostigmata</taxon>
        <taxon>Gamasina</taxon>
        <taxon>Dermanyssoidea</taxon>
        <taxon>Laelapidae</taxon>
        <taxon>Tropilaelaps</taxon>
    </lineage>
</organism>
<dbReference type="Gene3D" id="2.60.40.10">
    <property type="entry name" value="Immunoglobulins"/>
    <property type="match status" value="1"/>
</dbReference>
<evidence type="ECO:0000259" key="7">
    <source>
        <dbReference type="Pfam" id="PF00635"/>
    </source>
</evidence>
<dbReference type="GO" id="GO:0016020">
    <property type="term" value="C:membrane"/>
    <property type="evidence" value="ECO:0007669"/>
    <property type="project" value="UniProtKB-SubCell"/>
</dbReference>
<evidence type="ECO:0000256" key="5">
    <source>
        <dbReference type="SAM" id="MobiDB-lite"/>
    </source>
</evidence>
<dbReference type="InterPro" id="IPR000535">
    <property type="entry name" value="MSP_dom"/>
</dbReference>
<evidence type="ECO:0000256" key="6">
    <source>
        <dbReference type="SAM" id="Phobius"/>
    </source>
</evidence>
<feature type="compositionally biased region" description="Basic and acidic residues" evidence="5">
    <location>
        <begin position="1"/>
        <end position="12"/>
    </location>
</feature>
<dbReference type="GO" id="GO:0005737">
    <property type="term" value="C:cytoplasm"/>
    <property type="evidence" value="ECO:0007669"/>
    <property type="project" value="TreeGrafter"/>
</dbReference>
<dbReference type="InterPro" id="IPR008962">
    <property type="entry name" value="PapD-like_sf"/>
</dbReference>
<accession>A0A1V9XWN6</accession>
<dbReference type="STRING" id="418985.A0A1V9XWN6"/>
<dbReference type="InterPro" id="IPR013783">
    <property type="entry name" value="Ig-like_fold"/>
</dbReference>
<dbReference type="PANTHER" id="PTHR34441">
    <property type="entry name" value="MOTILE SPERM DOMAIN-CONTAINING PROTEIN 1"/>
    <property type="match status" value="1"/>
</dbReference>
<feature type="region of interest" description="Disordered" evidence="5">
    <location>
        <begin position="179"/>
        <end position="199"/>
    </location>
</feature>
<sequence>MTMEKSSSREPRSAANLATVGDSRSCGTGSLPRRVQFLQQDNISTKSSTGRGIKLPVVIIPPELTFIANDPSSHKQTVTIYNPYDFHIKYRVFCTAPSKYQMPDCHGNISPCTYKDVTIRMTEIIEANVGVTDKFRIVVSEVASSVDQIQGEREVRCLLVASKESLTGTEIHQSIRQSMRHGLTRQPPEASKVLTPSTPDGGRRIDAGQGPSYFVLLVALVCIAALAVPNSKADCTEHGVDSWIAAYITLTLSQKLVAAYVLGLVTLTLFRSC</sequence>
<evidence type="ECO:0000313" key="9">
    <source>
        <dbReference type="Proteomes" id="UP000192247"/>
    </source>
</evidence>
<comment type="caution">
    <text evidence="8">The sequence shown here is derived from an EMBL/GenBank/DDBJ whole genome shotgun (WGS) entry which is preliminary data.</text>
</comment>
<dbReference type="Proteomes" id="UP000192247">
    <property type="component" value="Unassembled WGS sequence"/>
</dbReference>
<dbReference type="PANTHER" id="PTHR34441:SF1">
    <property type="entry name" value="MOTILE SPERM DOMAIN-CONTAINING 1"/>
    <property type="match status" value="1"/>
</dbReference>